<sequence length="144" mass="15819">MVEKKTLSNHVIVCGYGRVGEKVVDVLSENNISFIIVEMNAEKAAALRERGYNVLQGDATMLSILKAASVITARAIAIVMDDDAKNLFTVLTARDINKNIFIATRANDAFLREKLIEAGADFVVMPQKSASHEILRELGLNKDQ</sequence>
<dbReference type="PROSITE" id="PS51201">
    <property type="entry name" value="RCK_N"/>
    <property type="match status" value="1"/>
</dbReference>
<accession>T0YDJ5</accession>
<dbReference type="AlphaFoldDB" id="T0YDJ5"/>
<evidence type="ECO:0000259" key="1">
    <source>
        <dbReference type="PROSITE" id="PS51201"/>
    </source>
</evidence>
<gene>
    <name evidence="2" type="ORF">B2A_13795</name>
</gene>
<dbReference type="InterPro" id="IPR050721">
    <property type="entry name" value="Trk_Ktr_HKT_K-transport"/>
</dbReference>
<dbReference type="PANTHER" id="PTHR43833">
    <property type="entry name" value="POTASSIUM CHANNEL PROTEIN 2-RELATED-RELATED"/>
    <property type="match status" value="1"/>
</dbReference>
<reference evidence="2" key="2">
    <citation type="journal article" date="2014" name="ISME J.">
        <title>Microbial stratification in low pH oxic and suboxic macroscopic growths along an acid mine drainage.</title>
        <authorList>
            <person name="Mendez-Garcia C."/>
            <person name="Mesa V."/>
            <person name="Sprenger R.R."/>
            <person name="Richter M."/>
            <person name="Diez M.S."/>
            <person name="Solano J."/>
            <person name="Bargiela R."/>
            <person name="Golyshina O.V."/>
            <person name="Manteca A."/>
            <person name="Ramos J.L."/>
            <person name="Gallego J.R."/>
            <person name="Llorente I."/>
            <person name="Martins Dos Santos V.A."/>
            <person name="Jensen O.N."/>
            <person name="Pelaez A.I."/>
            <person name="Sanchez J."/>
            <person name="Ferrer M."/>
        </authorList>
    </citation>
    <scope>NUCLEOTIDE SEQUENCE</scope>
</reference>
<evidence type="ECO:0000313" key="2">
    <source>
        <dbReference type="EMBL" id="EQD31208.1"/>
    </source>
</evidence>
<feature type="domain" description="RCK N-terminal" evidence="1">
    <location>
        <begin position="8"/>
        <end position="125"/>
    </location>
</feature>
<dbReference type="EMBL" id="AUZZ01009998">
    <property type="protein sequence ID" value="EQD31208.1"/>
    <property type="molecule type" value="Genomic_DNA"/>
</dbReference>
<dbReference type="Pfam" id="PF02254">
    <property type="entry name" value="TrkA_N"/>
    <property type="match status" value="1"/>
</dbReference>
<proteinExistence type="predicted"/>
<protein>
    <submittedName>
        <fullName evidence="2">TrkA-N domain protein</fullName>
    </submittedName>
</protein>
<name>T0YDJ5_9ZZZZ</name>
<dbReference type="InterPro" id="IPR036291">
    <property type="entry name" value="NAD(P)-bd_dom_sf"/>
</dbReference>
<comment type="caution">
    <text evidence="2">The sequence shown here is derived from an EMBL/GenBank/DDBJ whole genome shotgun (WGS) entry which is preliminary data.</text>
</comment>
<dbReference type="InterPro" id="IPR003148">
    <property type="entry name" value="RCK_N"/>
</dbReference>
<dbReference type="PANTHER" id="PTHR43833:SF9">
    <property type="entry name" value="POTASSIUM CHANNEL PROTEIN YUGO-RELATED"/>
    <property type="match status" value="1"/>
</dbReference>
<dbReference type="Gene3D" id="3.40.50.720">
    <property type="entry name" value="NAD(P)-binding Rossmann-like Domain"/>
    <property type="match status" value="1"/>
</dbReference>
<organism evidence="2">
    <name type="scientific">mine drainage metagenome</name>
    <dbReference type="NCBI Taxonomy" id="410659"/>
    <lineage>
        <taxon>unclassified sequences</taxon>
        <taxon>metagenomes</taxon>
        <taxon>ecological metagenomes</taxon>
    </lineage>
</organism>
<dbReference type="SUPFAM" id="SSF51735">
    <property type="entry name" value="NAD(P)-binding Rossmann-fold domains"/>
    <property type="match status" value="1"/>
</dbReference>
<reference evidence="2" key="1">
    <citation type="submission" date="2013-08" db="EMBL/GenBank/DDBJ databases">
        <authorList>
            <person name="Mendez C."/>
            <person name="Richter M."/>
            <person name="Ferrer M."/>
            <person name="Sanchez J."/>
        </authorList>
    </citation>
    <scope>NUCLEOTIDE SEQUENCE</scope>
</reference>
<dbReference type="GO" id="GO:0006813">
    <property type="term" value="P:potassium ion transport"/>
    <property type="evidence" value="ECO:0007669"/>
    <property type="project" value="InterPro"/>
</dbReference>